<dbReference type="EMBL" id="PCVK01000066">
    <property type="protein sequence ID" value="PIQ71631.1"/>
    <property type="molecule type" value="Genomic_DNA"/>
</dbReference>
<accession>A0A2H0KK53</accession>
<protein>
    <recommendedName>
        <fullName evidence="3">DUF5678 domain-containing protein</fullName>
    </recommendedName>
</protein>
<name>A0A2H0KK53_9BACT</name>
<reference evidence="1 2" key="1">
    <citation type="submission" date="2017-09" db="EMBL/GenBank/DDBJ databases">
        <title>Depth-based differentiation of microbial function through sediment-hosted aquifers and enrichment of novel symbionts in the deep terrestrial subsurface.</title>
        <authorList>
            <person name="Probst A.J."/>
            <person name="Ladd B."/>
            <person name="Jarett J.K."/>
            <person name="Geller-Mcgrath D.E."/>
            <person name="Sieber C.M."/>
            <person name="Emerson J.B."/>
            <person name="Anantharaman K."/>
            <person name="Thomas B.C."/>
            <person name="Malmstrom R."/>
            <person name="Stieglmeier M."/>
            <person name="Klingl A."/>
            <person name="Woyke T."/>
            <person name="Ryan C.M."/>
            <person name="Banfield J.F."/>
        </authorList>
    </citation>
    <scope>NUCLEOTIDE SEQUENCE [LARGE SCALE GENOMIC DNA]</scope>
    <source>
        <strain evidence="1">CG11_big_fil_rev_8_21_14_0_20_37_16</strain>
    </source>
</reference>
<dbReference type="Proteomes" id="UP000229497">
    <property type="component" value="Unassembled WGS sequence"/>
</dbReference>
<evidence type="ECO:0000313" key="1">
    <source>
        <dbReference type="EMBL" id="PIQ71631.1"/>
    </source>
</evidence>
<evidence type="ECO:0000313" key="2">
    <source>
        <dbReference type="Proteomes" id="UP000229497"/>
    </source>
</evidence>
<dbReference type="AlphaFoldDB" id="A0A2H0KK53"/>
<gene>
    <name evidence="1" type="ORF">COV87_02290</name>
</gene>
<evidence type="ECO:0008006" key="3">
    <source>
        <dbReference type="Google" id="ProtNLM"/>
    </source>
</evidence>
<organism evidence="1 2">
    <name type="scientific">Candidatus Roizmanbacteria bacterium CG11_big_fil_rev_8_21_14_0_20_37_16</name>
    <dbReference type="NCBI Taxonomy" id="1974857"/>
    <lineage>
        <taxon>Bacteria</taxon>
        <taxon>Candidatus Roizmaniibacteriota</taxon>
    </lineage>
</organism>
<comment type="caution">
    <text evidence="1">The sequence shown here is derived from an EMBL/GenBank/DDBJ whole genome shotgun (WGS) entry which is preliminary data.</text>
</comment>
<proteinExistence type="predicted"/>
<sequence length="80" mass="9388">MSTINLTQEFIVEKGREIYHKIKPHLDKKYKPGYYVTIEANSGKFFVGKTPIEAMDKAKKNFPRRVFYMANIGRLPSMFK</sequence>